<reference evidence="5 6" key="1">
    <citation type="submission" date="2014-06" db="EMBL/GenBank/DDBJ databases">
        <title>Evolutionary Origins and Diversification of the Mycorrhizal Mutualists.</title>
        <authorList>
            <consortium name="DOE Joint Genome Institute"/>
            <consortium name="Mycorrhizal Genomics Consortium"/>
            <person name="Kohler A."/>
            <person name="Kuo A."/>
            <person name="Nagy L.G."/>
            <person name="Floudas D."/>
            <person name="Copeland A."/>
            <person name="Barry K.W."/>
            <person name="Cichocki N."/>
            <person name="Veneault-Fourrey C."/>
            <person name="LaButti K."/>
            <person name="Lindquist E.A."/>
            <person name="Lipzen A."/>
            <person name="Lundell T."/>
            <person name="Morin E."/>
            <person name="Murat C."/>
            <person name="Riley R."/>
            <person name="Ohm R."/>
            <person name="Sun H."/>
            <person name="Tunlid A."/>
            <person name="Henrissat B."/>
            <person name="Grigoriev I.V."/>
            <person name="Hibbett D.S."/>
            <person name="Martin F."/>
        </authorList>
    </citation>
    <scope>NUCLEOTIDE SEQUENCE [LARGE SCALE GENOMIC DNA]</scope>
    <source>
        <strain evidence="5 6">SS14</strain>
    </source>
</reference>
<feature type="region of interest" description="Disordered" evidence="4">
    <location>
        <begin position="126"/>
        <end position="176"/>
    </location>
</feature>
<feature type="compositionally biased region" description="Basic and acidic residues" evidence="4">
    <location>
        <begin position="150"/>
        <end position="176"/>
    </location>
</feature>
<dbReference type="OrthoDB" id="5578174at2759"/>
<dbReference type="Proteomes" id="UP000054279">
    <property type="component" value="Unassembled WGS sequence"/>
</dbReference>
<evidence type="ECO:0000256" key="1">
    <source>
        <dbReference type="ARBA" id="ARBA00003548"/>
    </source>
</evidence>
<accession>A0A0C9U0S4</accession>
<sequence>MSQTFRVVGKAAIPRPKDWKLPRSYALKPQNPSNASSSAAPEPAKPVTTRPPSGPTPQMHARHRMALKQKFPEGWLPPKKLSRDAMESLREMHHYSPETFTTPVLADKFRISPEAVAKILRSKWVPSKERMQDIRAKEEQKRAGRHKDRLKKEWAEGMDRGVLRAKKREEDKLELS</sequence>
<dbReference type="EMBL" id="KN837179">
    <property type="protein sequence ID" value="KIJ36343.1"/>
    <property type="molecule type" value="Genomic_DNA"/>
</dbReference>
<dbReference type="InterPro" id="IPR010487">
    <property type="entry name" value="NGRN/Rrg9"/>
</dbReference>
<dbReference type="HOGENOM" id="CLU_1526108_0_0_1"/>
<feature type="compositionally biased region" description="Basic and acidic residues" evidence="4">
    <location>
        <begin position="126"/>
        <end position="142"/>
    </location>
</feature>
<comment type="similarity">
    <text evidence="2">Belongs to the RRG9 family.</text>
</comment>
<evidence type="ECO:0000256" key="3">
    <source>
        <dbReference type="ARBA" id="ARBA00013566"/>
    </source>
</evidence>
<protein>
    <recommendedName>
        <fullName evidence="3">Required for respiratory growth protein 9, mitochondrial</fullName>
    </recommendedName>
</protein>
<name>A0A0C9U0S4_SPHS4</name>
<evidence type="ECO:0000313" key="6">
    <source>
        <dbReference type="Proteomes" id="UP000054279"/>
    </source>
</evidence>
<feature type="region of interest" description="Disordered" evidence="4">
    <location>
        <begin position="18"/>
        <end position="79"/>
    </location>
</feature>
<evidence type="ECO:0000256" key="2">
    <source>
        <dbReference type="ARBA" id="ARBA00010895"/>
    </source>
</evidence>
<dbReference type="Pfam" id="PF06413">
    <property type="entry name" value="Neugrin"/>
    <property type="match status" value="1"/>
</dbReference>
<organism evidence="5 6">
    <name type="scientific">Sphaerobolus stellatus (strain SS14)</name>
    <dbReference type="NCBI Taxonomy" id="990650"/>
    <lineage>
        <taxon>Eukaryota</taxon>
        <taxon>Fungi</taxon>
        <taxon>Dikarya</taxon>
        <taxon>Basidiomycota</taxon>
        <taxon>Agaricomycotina</taxon>
        <taxon>Agaricomycetes</taxon>
        <taxon>Phallomycetidae</taxon>
        <taxon>Geastrales</taxon>
        <taxon>Sphaerobolaceae</taxon>
        <taxon>Sphaerobolus</taxon>
    </lineage>
</organism>
<feature type="compositionally biased region" description="Low complexity" evidence="4">
    <location>
        <begin position="32"/>
        <end position="46"/>
    </location>
</feature>
<evidence type="ECO:0000256" key="4">
    <source>
        <dbReference type="SAM" id="MobiDB-lite"/>
    </source>
</evidence>
<comment type="function">
    <text evidence="1">Required for respiratory activity and maintenance and expression of the mitochondrial genome.</text>
</comment>
<gene>
    <name evidence="5" type="ORF">M422DRAFT_212294</name>
</gene>
<dbReference type="AlphaFoldDB" id="A0A0C9U0S4"/>
<proteinExistence type="inferred from homology"/>
<dbReference type="PANTHER" id="PTHR13475:SF3">
    <property type="entry name" value="NEUGRIN"/>
    <property type="match status" value="1"/>
</dbReference>
<dbReference type="PANTHER" id="PTHR13475">
    <property type="entry name" value="NEUGRIN"/>
    <property type="match status" value="1"/>
</dbReference>
<evidence type="ECO:0000313" key="5">
    <source>
        <dbReference type="EMBL" id="KIJ36343.1"/>
    </source>
</evidence>
<keyword evidence="6" id="KW-1185">Reference proteome</keyword>